<keyword evidence="4 11" id="KW-0418">Kinase</keyword>
<dbReference type="InterPro" id="IPR011009">
    <property type="entry name" value="Kinase-like_dom_sf"/>
</dbReference>
<dbReference type="GO" id="GO:0004674">
    <property type="term" value="F:protein serine/threonine kinase activity"/>
    <property type="evidence" value="ECO:0007669"/>
    <property type="project" value="UniProtKB-KW"/>
</dbReference>
<dbReference type="Gene3D" id="1.10.510.10">
    <property type="entry name" value="Transferase(Phosphotransferase) domain 1"/>
    <property type="match status" value="1"/>
</dbReference>
<protein>
    <submittedName>
        <fullName evidence="11">Serine/threonine-protein kinase PK-1</fullName>
        <ecNumber evidence="11">2.7.11.1</ecNumber>
    </submittedName>
</protein>
<dbReference type="RefSeq" id="WP_106090002.1">
    <property type="nucleotide sequence ID" value="NZ_PVNL01000057.1"/>
</dbReference>
<evidence type="ECO:0000313" key="12">
    <source>
        <dbReference type="Proteomes" id="UP000238823"/>
    </source>
</evidence>
<evidence type="ECO:0000256" key="2">
    <source>
        <dbReference type="ARBA" id="ARBA00022679"/>
    </source>
</evidence>
<feature type="compositionally biased region" description="Pro residues" evidence="9">
    <location>
        <begin position="501"/>
        <end position="512"/>
    </location>
</feature>
<sequence>MSESAHLHPDLEALVGATLHDRYRVDSLLGVGGMGAVFKARHTGLDRDVAIKVLHPEIGRDASVSKRFDREATSASRLDHPNCVRVTDFGTTEDGTKYLVMELLAGSELEARLGHAWSPAATIDTAKQILAGLEHAHHFGIVHRDLKPENVFITTDFRGDEIAKLVDFGIAKLLDERGTEKLTRQGIVFGTPRYMSPEQAAGGKVDARTDLYAAGLIFYEMLAGRPPFTSDDPAQLLRMQIMEVPPPLPETVPRALVSVVDKLLEKSKMDRFADAREAIEALEAAASLIAAASAEERAVEPVGQVLADPAGEPVGAASGVAWQPAPAPVRTGATVAAATATVTGARRASASRTGSHAGIGQPATGAFESLGAGTPQPAGASTDAGGSNSRSQVTWTASHPAPSAGVGVSVTAPIVASGYAPGNDRARSWVPLAAAGVALLLVFTAIGLGMMLFGDHAEHDPADPNHKQDQVAVAATGDVTPAIDAAPPQADPPAEATSIPTPAPGPTRPPAVQPERSPAAAPSGSPKPRRKAADADDSSAATHEKNTPTGDNPADGTAPADESTSTVTDAETDTTADRARNQAEDDAAAAERREHEAAKQAKKASKKAKGKDKDKDE</sequence>
<dbReference type="GO" id="GO:0106310">
    <property type="term" value="F:protein serine kinase activity"/>
    <property type="evidence" value="ECO:0007669"/>
    <property type="project" value="RHEA"/>
</dbReference>
<keyword evidence="5 8" id="KW-0067">ATP-binding</keyword>
<feature type="compositionally biased region" description="Basic and acidic residues" evidence="9">
    <location>
        <begin position="575"/>
        <end position="599"/>
    </location>
</feature>
<evidence type="ECO:0000256" key="3">
    <source>
        <dbReference type="ARBA" id="ARBA00022741"/>
    </source>
</evidence>
<dbReference type="Gene3D" id="3.30.200.20">
    <property type="entry name" value="Phosphorylase Kinase, domain 1"/>
    <property type="match status" value="1"/>
</dbReference>
<dbReference type="EMBL" id="PVNL01000057">
    <property type="protein sequence ID" value="PRQ07291.1"/>
    <property type="molecule type" value="Genomic_DNA"/>
</dbReference>
<dbReference type="InterPro" id="IPR017441">
    <property type="entry name" value="Protein_kinase_ATP_BS"/>
</dbReference>
<dbReference type="FunFam" id="3.30.200.20:FF:000035">
    <property type="entry name" value="Serine/threonine protein kinase Stk1"/>
    <property type="match status" value="1"/>
</dbReference>
<dbReference type="PANTHER" id="PTHR43289:SF6">
    <property type="entry name" value="SERINE_THREONINE-PROTEIN KINASE NEKL-3"/>
    <property type="match status" value="1"/>
</dbReference>
<feature type="region of interest" description="Disordered" evidence="9">
    <location>
        <begin position="345"/>
        <end position="406"/>
    </location>
</feature>
<reference evidence="11 12" key="1">
    <citation type="submission" date="2018-03" db="EMBL/GenBank/DDBJ databases">
        <title>Draft Genome Sequences of the Obligatory Marine Myxobacteria Enhygromyxa salina SWB007.</title>
        <authorList>
            <person name="Poehlein A."/>
            <person name="Moghaddam J.A."/>
            <person name="Harms H."/>
            <person name="Alanjari M."/>
            <person name="Koenig G.M."/>
            <person name="Daniel R."/>
            <person name="Schaeberle T.F."/>
        </authorList>
    </citation>
    <scope>NUCLEOTIDE SEQUENCE [LARGE SCALE GENOMIC DNA]</scope>
    <source>
        <strain evidence="11 12">SWB007</strain>
    </source>
</reference>
<dbReference type="CDD" id="cd14014">
    <property type="entry name" value="STKc_PknB_like"/>
    <property type="match status" value="1"/>
</dbReference>
<keyword evidence="1" id="KW-0723">Serine/threonine-protein kinase</keyword>
<evidence type="ECO:0000256" key="9">
    <source>
        <dbReference type="SAM" id="MobiDB-lite"/>
    </source>
</evidence>
<dbReference type="SMART" id="SM00220">
    <property type="entry name" value="S_TKc"/>
    <property type="match status" value="1"/>
</dbReference>
<gene>
    <name evidence="11" type="primary">spk1_10</name>
    <name evidence="11" type="ORF">ENSA7_30000</name>
</gene>
<feature type="region of interest" description="Disordered" evidence="9">
    <location>
        <begin position="482"/>
        <end position="617"/>
    </location>
</feature>
<dbReference type="AlphaFoldDB" id="A0A2S9YQB9"/>
<dbReference type="Proteomes" id="UP000238823">
    <property type="component" value="Unassembled WGS sequence"/>
</dbReference>
<dbReference type="PANTHER" id="PTHR43289">
    <property type="entry name" value="MITOGEN-ACTIVATED PROTEIN KINASE KINASE KINASE 20-RELATED"/>
    <property type="match status" value="1"/>
</dbReference>
<dbReference type="GO" id="GO:0005524">
    <property type="term" value="F:ATP binding"/>
    <property type="evidence" value="ECO:0007669"/>
    <property type="project" value="UniProtKB-UniRule"/>
</dbReference>
<dbReference type="PROSITE" id="PS00107">
    <property type="entry name" value="PROTEIN_KINASE_ATP"/>
    <property type="match status" value="1"/>
</dbReference>
<evidence type="ECO:0000256" key="1">
    <source>
        <dbReference type="ARBA" id="ARBA00022527"/>
    </source>
</evidence>
<evidence type="ECO:0000259" key="10">
    <source>
        <dbReference type="PROSITE" id="PS50011"/>
    </source>
</evidence>
<dbReference type="SUPFAM" id="SSF56112">
    <property type="entry name" value="Protein kinase-like (PK-like)"/>
    <property type="match status" value="1"/>
</dbReference>
<feature type="domain" description="Protein kinase" evidence="10">
    <location>
        <begin position="23"/>
        <end position="289"/>
    </location>
</feature>
<evidence type="ECO:0000256" key="6">
    <source>
        <dbReference type="ARBA" id="ARBA00047899"/>
    </source>
</evidence>
<comment type="catalytic activity">
    <reaction evidence="7">
        <text>L-seryl-[protein] + ATP = O-phospho-L-seryl-[protein] + ADP + H(+)</text>
        <dbReference type="Rhea" id="RHEA:17989"/>
        <dbReference type="Rhea" id="RHEA-COMP:9863"/>
        <dbReference type="Rhea" id="RHEA-COMP:11604"/>
        <dbReference type="ChEBI" id="CHEBI:15378"/>
        <dbReference type="ChEBI" id="CHEBI:29999"/>
        <dbReference type="ChEBI" id="CHEBI:30616"/>
        <dbReference type="ChEBI" id="CHEBI:83421"/>
        <dbReference type="ChEBI" id="CHEBI:456216"/>
        <dbReference type="EC" id="2.7.11.1"/>
    </reaction>
</comment>
<accession>A0A2S9YQB9</accession>
<name>A0A2S9YQB9_9BACT</name>
<feature type="compositionally biased region" description="Basic residues" evidence="9">
    <location>
        <begin position="600"/>
        <end position="610"/>
    </location>
</feature>
<comment type="catalytic activity">
    <reaction evidence="6">
        <text>L-threonyl-[protein] + ATP = O-phospho-L-threonyl-[protein] + ADP + H(+)</text>
        <dbReference type="Rhea" id="RHEA:46608"/>
        <dbReference type="Rhea" id="RHEA-COMP:11060"/>
        <dbReference type="Rhea" id="RHEA-COMP:11605"/>
        <dbReference type="ChEBI" id="CHEBI:15378"/>
        <dbReference type="ChEBI" id="CHEBI:30013"/>
        <dbReference type="ChEBI" id="CHEBI:30616"/>
        <dbReference type="ChEBI" id="CHEBI:61977"/>
        <dbReference type="ChEBI" id="CHEBI:456216"/>
        <dbReference type="EC" id="2.7.11.1"/>
    </reaction>
</comment>
<organism evidence="11 12">
    <name type="scientific">Enhygromyxa salina</name>
    <dbReference type="NCBI Taxonomy" id="215803"/>
    <lineage>
        <taxon>Bacteria</taxon>
        <taxon>Pseudomonadati</taxon>
        <taxon>Myxococcota</taxon>
        <taxon>Polyangia</taxon>
        <taxon>Nannocystales</taxon>
        <taxon>Nannocystaceae</taxon>
        <taxon>Enhygromyxa</taxon>
    </lineage>
</organism>
<evidence type="ECO:0000256" key="5">
    <source>
        <dbReference type="ARBA" id="ARBA00022840"/>
    </source>
</evidence>
<keyword evidence="2 11" id="KW-0808">Transferase</keyword>
<evidence type="ECO:0000313" key="11">
    <source>
        <dbReference type="EMBL" id="PRQ07291.1"/>
    </source>
</evidence>
<evidence type="ECO:0000256" key="7">
    <source>
        <dbReference type="ARBA" id="ARBA00048679"/>
    </source>
</evidence>
<dbReference type="Pfam" id="PF00069">
    <property type="entry name" value="Pkinase"/>
    <property type="match status" value="1"/>
</dbReference>
<dbReference type="InterPro" id="IPR000719">
    <property type="entry name" value="Prot_kinase_dom"/>
</dbReference>
<comment type="caution">
    <text evidence="11">The sequence shown here is derived from an EMBL/GenBank/DDBJ whole genome shotgun (WGS) entry which is preliminary data.</text>
</comment>
<dbReference type="PROSITE" id="PS50011">
    <property type="entry name" value="PROTEIN_KINASE_DOM"/>
    <property type="match status" value="1"/>
</dbReference>
<feature type="binding site" evidence="8">
    <location>
        <position position="52"/>
    </location>
    <ligand>
        <name>ATP</name>
        <dbReference type="ChEBI" id="CHEBI:30616"/>
    </ligand>
</feature>
<feature type="compositionally biased region" description="Low complexity" evidence="9">
    <location>
        <begin position="345"/>
        <end position="355"/>
    </location>
</feature>
<dbReference type="PROSITE" id="PS00108">
    <property type="entry name" value="PROTEIN_KINASE_ST"/>
    <property type="match status" value="1"/>
</dbReference>
<evidence type="ECO:0000256" key="8">
    <source>
        <dbReference type="PROSITE-ProRule" id="PRU10141"/>
    </source>
</evidence>
<keyword evidence="3 8" id="KW-0547">Nucleotide-binding</keyword>
<dbReference type="OrthoDB" id="9801841at2"/>
<dbReference type="EC" id="2.7.11.1" evidence="11"/>
<feature type="compositionally biased region" description="Low complexity" evidence="9">
    <location>
        <begin position="482"/>
        <end position="494"/>
    </location>
</feature>
<feature type="compositionally biased region" description="Low complexity" evidence="9">
    <location>
        <begin position="513"/>
        <end position="526"/>
    </location>
</feature>
<proteinExistence type="predicted"/>
<dbReference type="InterPro" id="IPR008271">
    <property type="entry name" value="Ser/Thr_kinase_AS"/>
</dbReference>
<evidence type="ECO:0000256" key="4">
    <source>
        <dbReference type="ARBA" id="ARBA00022777"/>
    </source>
</evidence>
<feature type="compositionally biased region" description="Polar residues" evidence="9">
    <location>
        <begin position="384"/>
        <end position="397"/>
    </location>
</feature>